<dbReference type="AlphaFoldDB" id="A0A1G4BJL8"/>
<dbReference type="Proteomes" id="UP000176998">
    <property type="component" value="Unassembled WGS sequence"/>
</dbReference>
<dbReference type="RefSeq" id="XP_022478677.1">
    <property type="nucleotide sequence ID" value="XM_022614941.1"/>
</dbReference>
<organism evidence="1 2">
    <name type="scientific">Colletotrichum orchidophilum</name>
    <dbReference type="NCBI Taxonomy" id="1209926"/>
    <lineage>
        <taxon>Eukaryota</taxon>
        <taxon>Fungi</taxon>
        <taxon>Dikarya</taxon>
        <taxon>Ascomycota</taxon>
        <taxon>Pezizomycotina</taxon>
        <taxon>Sordariomycetes</taxon>
        <taxon>Hypocreomycetidae</taxon>
        <taxon>Glomerellales</taxon>
        <taxon>Glomerellaceae</taxon>
        <taxon>Colletotrichum</taxon>
    </lineage>
</organism>
<dbReference type="EMBL" id="MJBS01000019">
    <property type="protein sequence ID" value="OHF01535.1"/>
    <property type="molecule type" value="Genomic_DNA"/>
</dbReference>
<accession>A0A1G4BJL8</accession>
<reference evidence="1 2" key="1">
    <citation type="submission" date="2016-09" db="EMBL/GenBank/DDBJ databases">
        <authorList>
            <person name="Capua I."/>
            <person name="De Benedictis P."/>
            <person name="Joannis T."/>
            <person name="Lombin L.H."/>
            <person name="Cattoli G."/>
        </authorList>
    </citation>
    <scope>NUCLEOTIDE SEQUENCE [LARGE SCALE GENOMIC DNA]</scope>
    <source>
        <strain evidence="1 2">IMI 309357</strain>
    </source>
</reference>
<name>A0A1G4BJL8_9PEZI</name>
<keyword evidence="2" id="KW-1185">Reference proteome</keyword>
<dbReference type="GeneID" id="34556451"/>
<gene>
    <name evidence="1" type="ORF">CORC01_03291</name>
</gene>
<sequence>MKDSQWKHHILDIYSTPKQLMKYGDSPGHCIVCADFDGDGDDKFLLALFGSLDRDKDL</sequence>
<evidence type="ECO:0000313" key="2">
    <source>
        <dbReference type="Proteomes" id="UP000176998"/>
    </source>
</evidence>
<proteinExistence type="predicted"/>
<protein>
    <submittedName>
        <fullName evidence="1">Uncharacterized protein</fullName>
    </submittedName>
</protein>
<comment type="caution">
    <text evidence="1">The sequence shown here is derived from an EMBL/GenBank/DDBJ whole genome shotgun (WGS) entry which is preliminary data.</text>
</comment>
<evidence type="ECO:0000313" key="1">
    <source>
        <dbReference type="EMBL" id="OHF01535.1"/>
    </source>
</evidence>